<dbReference type="EMBL" id="CP009621">
    <property type="protein sequence ID" value="AKD05175.1"/>
    <property type="molecule type" value="Genomic_DNA"/>
</dbReference>
<keyword evidence="2" id="KW-1185">Reference proteome</keyword>
<proteinExistence type="predicted"/>
<accession>A0A0E3ZGY2</accession>
<dbReference type="KEGG" id="pko:PKOR_21525"/>
<dbReference type="HOGENOM" id="CLU_046519_1_1_10"/>
<dbReference type="SUPFAM" id="SSF117396">
    <property type="entry name" value="TM1631-like"/>
    <property type="match status" value="1"/>
</dbReference>
<dbReference type="InterPro" id="IPR002763">
    <property type="entry name" value="DUF72"/>
</dbReference>
<dbReference type="STRING" id="400092.PKOR_21525"/>
<sequence length="245" mass="28836">MEHQIHVGTSGWHYKHWMGTFYPQGMRQQEFTSYYTRFFKTVEVNNSFYKLPSAETFASWRQAVPDDFIFSVKASRYITHMKKLLDPQEGLSRFFGNADGLEHKLGPVLFQLPPGWKSNPGRLSDFMSLLPPYYKYTFEFRHPSWYNDEILGLLRKHNAAFCIYELDGHVSPLHITADFVYVRLHGPEGKYAGSYSESALQWWAEQCRQWQRQSLEVYVYFDNDQLGYAAFNALRLQEILAQNQP</sequence>
<dbReference type="AlphaFoldDB" id="A0A0E3ZGY2"/>
<evidence type="ECO:0000313" key="1">
    <source>
        <dbReference type="EMBL" id="AKD05175.1"/>
    </source>
</evidence>
<reference evidence="1 2" key="1">
    <citation type="journal article" date="2015" name="Sci. Rep.">
        <title>Unraveling adaptation of Pontibacter korlensis to radiation and infertility in desert through complete genome and comparative transcriptomic analysis.</title>
        <authorList>
            <person name="Dai J."/>
            <person name="Dai W."/>
            <person name="Qiu C."/>
            <person name="Yang Z."/>
            <person name="Zhang Y."/>
            <person name="Zhou M."/>
            <person name="Zhang L."/>
            <person name="Fang C."/>
            <person name="Gao Q."/>
            <person name="Yang Q."/>
            <person name="Li X."/>
            <person name="Wang Z."/>
            <person name="Wang Z."/>
            <person name="Jia Z."/>
            <person name="Chen X."/>
        </authorList>
    </citation>
    <scope>NUCLEOTIDE SEQUENCE [LARGE SCALE GENOMIC DNA]</scope>
    <source>
        <strain evidence="1 2">X14-1T</strain>
    </source>
</reference>
<gene>
    <name evidence="1" type="ORF">PKOR_21525</name>
</gene>
<organism evidence="1 2">
    <name type="scientific">Pontibacter korlensis</name>
    <dbReference type="NCBI Taxonomy" id="400092"/>
    <lineage>
        <taxon>Bacteria</taxon>
        <taxon>Pseudomonadati</taxon>
        <taxon>Bacteroidota</taxon>
        <taxon>Cytophagia</taxon>
        <taxon>Cytophagales</taxon>
        <taxon>Hymenobacteraceae</taxon>
        <taxon>Pontibacter</taxon>
    </lineage>
</organism>
<dbReference type="Pfam" id="PF01904">
    <property type="entry name" value="DUF72"/>
    <property type="match status" value="1"/>
</dbReference>
<protein>
    <recommendedName>
        <fullName evidence="3">DUF72 domain-containing protein</fullName>
    </recommendedName>
</protein>
<dbReference type="PANTHER" id="PTHR30348">
    <property type="entry name" value="UNCHARACTERIZED PROTEIN YECE"/>
    <property type="match status" value="1"/>
</dbReference>
<dbReference type="Proteomes" id="UP000033109">
    <property type="component" value="Chromosome"/>
</dbReference>
<evidence type="ECO:0000313" key="2">
    <source>
        <dbReference type="Proteomes" id="UP000033109"/>
    </source>
</evidence>
<dbReference type="Gene3D" id="3.20.20.410">
    <property type="entry name" value="Protein of unknown function UPF0759"/>
    <property type="match status" value="1"/>
</dbReference>
<dbReference type="RefSeq" id="WP_046313436.1">
    <property type="nucleotide sequence ID" value="NZ_CBCSCY010000069.1"/>
</dbReference>
<dbReference type="PANTHER" id="PTHR30348:SF4">
    <property type="entry name" value="DUF72 DOMAIN-CONTAINING PROTEIN"/>
    <property type="match status" value="1"/>
</dbReference>
<name>A0A0E3ZGY2_9BACT</name>
<evidence type="ECO:0008006" key="3">
    <source>
        <dbReference type="Google" id="ProtNLM"/>
    </source>
</evidence>
<dbReference type="OrthoDB" id="9780310at2"/>
<dbReference type="InterPro" id="IPR036520">
    <property type="entry name" value="UPF0759_sf"/>
</dbReference>
<dbReference type="PATRIC" id="fig|400092.3.peg.4734"/>